<dbReference type="PATRIC" id="fig|1133569.4.peg.171"/>
<gene>
    <name evidence="2" type="ORF">FD21_GL000166</name>
</gene>
<dbReference type="Pfam" id="PF07949">
    <property type="entry name" value="YbbR"/>
    <property type="match status" value="3"/>
</dbReference>
<comment type="caution">
    <text evidence="2">The sequence shown here is derived from an EMBL/GenBank/DDBJ whole genome shotgun (WGS) entry which is preliminary data.</text>
</comment>
<dbReference type="Gene3D" id="2.170.120.30">
    <property type="match status" value="1"/>
</dbReference>
<dbReference type="OrthoDB" id="2139417at2"/>
<dbReference type="PANTHER" id="PTHR37804:SF1">
    <property type="entry name" value="CDAA REGULATORY PROTEIN CDAR"/>
    <property type="match status" value="1"/>
</dbReference>
<protein>
    <submittedName>
        <fullName evidence="2">YbbR family protein</fullName>
    </submittedName>
</protein>
<dbReference type="InterPro" id="IPR053154">
    <property type="entry name" value="c-di-AMP_regulator"/>
</dbReference>
<proteinExistence type="predicted"/>
<evidence type="ECO:0000256" key="1">
    <source>
        <dbReference type="SAM" id="MobiDB-lite"/>
    </source>
</evidence>
<dbReference type="eggNOG" id="COG4856">
    <property type="taxonomic scope" value="Bacteria"/>
</dbReference>
<sequence length="387" mass="41449">MNWNRLFDNKWFYRLLALVFAVLLFNYVNSIGIGDREQSSAANNQNGNSVVAERSETLNFPLSINVDSDKYFVSGYPEKVKIKISGQSSLVTAATNTRNFSVYADLTGLKPGQHWVKLKQAGLNRDLNYQISPAKIKVKISLRKTKTFPVSVNYSSDQLASGYQADKAVVSPRTVTVTGAKKDVERIAKVQANLQLSSGTQSTVNRQVMLQAVNNSGKILNVVISPETVKVRLPIFSSESEKKVPLNFVASGNSDNYDYSFSSNIKEVTVKGTKSALANLSKFTVSVPIDNVTSDTTKEVDLVLPSKGISSVNPKSVRVNINVSSVSAGNANSAGGTTSAKKDSSTSSTESESSDSDSGTSKTNASATINSDSETTSSSATGSTTEN</sequence>
<dbReference type="InterPro" id="IPR012505">
    <property type="entry name" value="YbbR"/>
</dbReference>
<reference evidence="2 3" key="1">
    <citation type="journal article" date="2015" name="Genome Announc.">
        <title>Expanding the biotechnology potential of lactobacilli through comparative genomics of 213 strains and associated genera.</title>
        <authorList>
            <person name="Sun Z."/>
            <person name="Harris H.M."/>
            <person name="McCann A."/>
            <person name="Guo C."/>
            <person name="Argimon S."/>
            <person name="Zhang W."/>
            <person name="Yang X."/>
            <person name="Jeffery I.B."/>
            <person name="Cooney J.C."/>
            <person name="Kagawa T.F."/>
            <person name="Liu W."/>
            <person name="Song Y."/>
            <person name="Salvetti E."/>
            <person name="Wrobel A."/>
            <person name="Rasinkangas P."/>
            <person name="Parkhill J."/>
            <person name="Rea M.C."/>
            <person name="O'Sullivan O."/>
            <person name="Ritari J."/>
            <person name="Douillard F.P."/>
            <person name="Paul Ross R."/>
            <person name="Yang R."/>
            <person name="Briner A.E."/>
            <person name="Felis G.E."/>
            <person name="de Vos W.M."/>
            <person name="Barrangou R."/>
            <person name="Klaenhammer T.R."/>
            <person name="Caufield P.W."/>
            <person name="Cui Y."/>
            <person name="Zhang H."/>
            <person name="O'Toole P.W."/>
        </authorList>
    </citation>
    <scope>NUCLEOTIDE SEQUENCE [LARGE SCALE GENOMIC DNA]</scope>
    <source>
        <strain evidence="2 3">DSM 20605</strain>
    </source>
</reference>
<organism evidence="2 3">
    <name type="scientific">Liquorilactobacillus vini DSM 20605</name>
    <dbReference type="NCBI Taxonomy" id="1133569"/>
    <lineage>
        <taxon>Bacteria</taxon>
        <taxon>Bacillati</taxon>
        <taxon>Bacillota</taxon>
        <taxon>Bacilli</taxon>
        <taxon>Lactobacillales</taxon>
        <taxon>Lactobacillaceae</taxon>
        <taxon>Liquorilactobacillus</taxon>
    </lineage>
</organism>
<dbReference type="EMBL" id="AYYX01000106">
    <property type="protein sequence ID" value="KRM83953.1"/>
    <property type="molecule type" value="Genomic_DNA"/>
</dbReference>
<dbReference type="PANTHER" id="PTHR37804">
    <property type="entry name" value="CDAA REGULATORY PROTEIN CDAR"/>
    <property type="match status" value="1"/>
</dbReference>
<dbReference type="Proteomes" id="UP000051576">
    <property type="component" value="Unassembled WGS sequence"/>
</dbReference>
<feature type="region of interest" description="Disordered" evidence="1">
    <location>
        <begin position="327"/>
        <end position="387"/>
    </location>
</feature>
<keyword evidence="3" id="KW-1185">Reference proteome</keyword>
<accession>A0A0R2BXA3</accession>
<dbReference type="Gene3D" id="2.170.120.40">
    <property type="entry name" value="YbbR-like domain"/>
    <property type="match status" value="2"/>
</dbReference>
<dbReference type="AlphaFoldDB" id="A0A0R2BXA3"/>
<evidence type="ECO:0000313" key="2">
    <source>
        <dbReference type="EMBL" id="KRM83953.1"/>
    </source>
</evidence>
<evidence type="ECO:0000313" key="3">
    <source>
        <dbReference type="Proteomes" id="UP000051576"/>
    </source>
</evidence>
<dbReference type="STRING" id="1133569.FD21_GL000166"/>
<name>A0A0R2BXA3_9LACO</name>
<dbReference type="RefSeq" id="WP_010580367.1">
    <property type="nucleotide sequence ID" value="NZ_AHYZ01000077.1"/>
</dbReference>